<evidence type="ECO:0000313" key="7">
    <source>
        <dbReference type="Proteomes" id="UP000515804"/>
    </source>
</evidence>
<dbReference type="PROSITE" id="PS50887">
    <property type="entry name" value="GGDEF"/>
    <property type="match status" value="1"/>
</dbReference>
<dbReference type="KEGG" id="tcn:H9L16_02115"/>
<dbReference type="FunFam" id="3.30.70.270:FF:000001">
    <property type="entry name" value="Diguanylate cyclase domain protein"/>
    <property type="match status" value="1"/>
</dbReference>
<comment type="catalytic activity">
    <reaction evidence="3">
        <text>2 GTP = 3',3'-c-di-GMP + 2 diphosphate</text>
        <dbReference type="Rhea" id="RHEA:24898"/>
        <dbReference type="ChEBI" id="CHEBI:33019"/>
        <dbReference type="ChEBI" id="CHEBI:37565"/>
        <dbReference type="ChEBI" id="CHEBI:58805"/>
        <dbReference type="EC" id="2.7.7.65"/>
    </reaction>
</comment>
<keyword evidence="7" id="KW-1185">Reference proteome</keyword>
<reference evidence="6 7" key="1">
    <citation type="submission" date="2020-08" db="EMBL/GenBank/DDBJ databases">
        <title>Genome sequence of Thermomonas carbonis KCTC 42013T.</title>
        <authorList>
            <person name="Hyun D.-W."/>
            <person name="Bae J.-W."/>
        </authorList>
    </citation>
    <scope>NUCLEOTIDE SEQUENCE [LARGE SCALE GENOMIC DNA]</scope>
    <source>
        <strain evidence="6 7">KCTC 42013</strain>
    </source>
</reference>
<evidence type="ECO:0000256" key="3">
    <source>
        <dbReference type="ARBA" id="ARBA00034247"/>
    </source>
</evidence>
<dbReference type="RefSeq" id="WP_187552966.1">
    <property type="nucleotide sequence ID" value="NZ_BMZL01000001.1"/>
</dbReference>
<dbReference type="GO" id="GO:1902201">
    <property type="term" value="P:negative regulation of bacterial-type flagellum-dependent cell motility"/>
    <property type="evidence" value="ECO:0007669"/>
    <property type="project" value="TreeGrafter"/>
</dbReference>
<feature type="domain" description="GGDEF" evidence="5">
    <location>
        <begin position="431"/>
        <end position="563"/>
    </location>
</feature>
<evidence type="ECO:0000256" key="4">
    <source>
        <dbReference type="SAM" id="Phobius"/>
    </source>
</evidence>
<dbReference type="Pfam" id="PF00990">
    <property type="entry name" value="GGDEF"/>
    <property type="match status" value="1"/>
</dbReference>
<keyword evidence="4" id="KW-1133">Transmembrane helix</keyword>
<name>A0A7G9SRH5_9GAMM</name>
<gene>
    <name evidence="6" type="ORF">H9L16_02115</name>
</gene>
<dbReference type="GO" id="GO:0043709">
    <property type="term" value="P:cell adhesion involved in single-species biofilm formation"/>
    <property type="evidence" value="ECO:0007669"/>
    <property type="project" value="TreeGrafter"/>
</dbReference>
<dbReference type="InterPro" id="IPR050469">
    <property type="entry name" value="Diguanylate_Cyclase"/>
</dbReference>
<dbReference type="InterPro" id="IPR029787">
    <property type="entry name" value="Nucleotide_cyclase"/>
</dbReference>
<dbReference type="Gene3D" id="3.30.70.270">
    <property type="match status" value="1"/>
</dbReference>
<keyword evidence="4" id="KW-0472">Membrane</keyword>
<organism evidence="6 7">
    <name type="scientific">Thermomonas carbonis</name>
    <dbReference type="NCBI Taxonomy" id="1463158"/>
    <lineage>
        <taxon>Bacteria</taxon>
        <taxon>Pseudomonadati</taxon>
        <taxon>Pseudomonadota</taxon>
        <taxon>Gammaproteobacteria</taxon>
        <taxon>Lysobacterales</taxon>
        <taxon>Lysobacteraceae</taxon>
        <taxon>Thermomonas</taxon>
    </lineage>
</organism>
<dbReference type="PANTHER" id="PTHR45138:SF9">
    <property type="entry name" value="DIGUANYLATE CYCLASE DGCM-RELATED"/>
    <property type="match status" value="1"/>
</dbReference>
<dbReference type="Proteomes" id="UP000515804">
    <property type="component" value="Chromosome"/>
</dbReference>
<dbReference type="EMBL" id="CP060719">
    <property type="protein sequence ID" value="QNN70450.1"/>
    <property type="molecule type" value="Genomic_DNA"/>
</dbReference>
<keyword evidence="4" id="KW-0812">Transmembrane</keyword>
<accession>A0A7G9SRH5</accession>
<dbReference type="GO" id="GO:0005886">
    <property type="term" value="C:plasma membrane"/>
    <property type="evidence" value="ECO:0007669"/>
    <property type="project" value="TreeGrafter"/>
</dbReference>
<feature type="transmembrane region" description="Helical" evidence="4">
    <location>
        <begin position="294"/>
        <end position="313"/>
    </location>
</feature>
<evidence type="ECO:0000259" key="5">
    <source>
        <dbReference type="PROSITE" id="PS50887"/>
    </source>
</evidence>
<feature type="transmembrane region" description="Helical" evidence="4">
    <location>
        <begin position="15"/>
        <end position="36"/>
    </location>
</feature>
<dbReference type="NCBIfam" id="TIGR00254">
    <property type="entry name" value="GGDEF"/>
    <property type="match status" value="1"/>
</dbReference>
<protein>
    <recommendedName>
        <fullName evidence="2">diguanylate cyclase</fullName>
        <ecNumber evidence="2">2.7.7.65</ecNumber>
    </recommendedName>
</protein>
<dbReference type="AlphaFoldDB" id="A0A7G9SRH5"/>
<dbReference type="GO" id="GO:0052621">
    <property type="term" value="F:diguanylate cyclase activity"/>
    <property type="evidence" value="ECO:0007669"/>
    <property type="project" value="UniProtKB-EC"/>
</dbReference>
<dbReference type="SUPFAM" id="SSF55073">
    <property type="entry name" value="Nucleotide cyclase"/>
    <property type="match status" value="1"/>
</dbReference>
<dbReference type="PANTHER" id="PTHR45138">
    <property type="entry name" value="REGULATORY COMPONENTS OF SENSORY TRANSDUCTION SYSTEM"/>
    <property type="match status" value="1"/>
</dbReference>
<dbReference type="InterPro" id="IPR000160">
    <property type="entry name" value="GGDEF_dom"/>
</dbReference>
<proteinExistence type="predicted"/>
<dbReference type="SMART" id="SM00267">
    <property type="entry name" value="GGDEF"/>
    <property type="match status" value="1"/>
</dbReference>
<comment type="cofactor">
    <cofactor evidence="1">
        <name>Mg(2+)</name>
        <dbReference type="ChEBI" id="CHEBI:18420"/>
    </cofactor>
</comment>
<dbReference type="InterPro" id="IPR043128">
    <property type="entry name" value="Rev_trsase/Diguanyl_cyclase"/>
</dbReference>
<dbReference type="EC" id="2.7.7.65" evidence="2"/>
<dbReference type="CDD" id="cd01949">
    <property type="entry name" value="GGDEF"/>
    <property type="match status" value="1"/>
</dbReference>
<evidence type="ECO:0000256" key="2">
    <source>
        <dbReference type="ARBA" id="ARBA00012528"/>
    </source>
</evidence>
<evidence type="ECO:0000256" key="1">
    <source>
        <dbReference type="ARBA" id="ARBA00001946"/>
    </source>
</evidence>
<evidence type="ECO:0000313" key="6">
    <source>
        <dbReference type="EMBL" id="QNN70450.1"/>
    </source>
</evidence>
<sequence length="563" mass="61758">MTSAPAFRWSLRRELSRVLVLAALVPVLVFSVALLWNEWRRDRDELMVRLAVGAQGSQSTFDDFLEAHQSSLRLLAGNLESPRSPTAGRDLSRLLQAYPAFVRAVVTDERGMIILSRRLREEAGSEEQGAAGSEAEDPDVGWFPVEGGATPPAPYRASLHGDQALITLAAPMIRGGQDRGAIRGWMPVERLVRQRVDNLRQRGLELLLIDGDGRAVHATPGLRWSYLEAVGPLGTVIRDAAVPSGRFAAKGRSLRGLLRDGDEGYVNAVRMRNGWVVAVVAPEQRLRASVLPRLGFLLGLVVVTSLGVSFALWRMRQLLFSSMGNLLASLHGYALGGMLDPRQLARMPEELQPLAEGIGDLAARMNTAFLDLRLVLEEREHVIAERTESLRQAVSDLDRLSRTDALTGSLNYRGFLEVADTLWQKARDTDRPLSVLALDIDHFKRYNDHYGHAEGDGALRRFAGAVRSALLHADDVLARPGGEEFIVFLPGSTQEQAMRVGQRVCERVRGADIVHAASSEGRMTVSIGVASVLPGDEDAEQMLRRADAALYRAKAAGRNRVSD</sequence>